<dbReference type="Gene3D" id="2.90.10.10">
    <property type="entry name" value="Bulb-type lectin domain"/>
    <property type="match status" value="2"/>
</dbReference>
<name>A0AAD3HSL5_9CHLO</name>
<dbReference type="SMART" id="SM00108">
    <property type="entry name" value="B_lectin"/>
    <property type="match status" value="1"/>
</dbReference>
<keyword evidence="2" id="KW-0472">Membrane</keyword>
<sequence length="344" mass="36011">MATVSSVQRHFGTSRLTWPVQPRSVFIVHVLVLLLNTSAKAQSAAGGDSPPVSVLIQGQALSQGQSLYSQSGAYRLDMQGNGNLVVYQTSTGTPTWSLQKYGAFPPAIDGPYIMTLKDDGNFAVLGASSGVVWATQLAYVGSGLYKAIVADDGNLNLVSGDGRTYWSSACAVFPGYKFLPFKDQYGSDELGQQPNLESALSACNADCRCKGFNSGAWVKTGCDKLVGDYTGTCNGLYVRDNPPTCSPPPSPSPSPPSPTPPGSTPLPSPVSPPSTQPSPSPRTSGPPLSLTDIIGIVTGGFGALATVLSMAAAFARWRRARGYEDSEGCKPDRKGTKDAQSSFV</sequence>
<protein>
    <recommendedName>
        <fullName evidence="4">Bulb-type lectin domain-containing protein</fullName>
    </recommendedName>
</protein>
<evidence type="ECO:0000313" key="6">
    <source>
        <dbReference type="Proteomes" id="UP001054857"/>
    </source>
</evidence>
<evidence type="ECO:0000256" key="3">
    <source>
        <dbReference type="SAM" id="SignalP"/>
    </source>
</evidence>
<keyword evidence="6" id="KW-1185">Reference proteome</keyword>
<proteinExistence type="predicted"/>
<dbReference type="AlphaFoldDB" id="A0AAD3HSL5"/>
<feature type="domain" description="Bulb-type lectin" evidence="4">
    <location>
        <begin position="52"/>
        <end position="170"/>
    </location>
</feature>
<feature type="signal peptide" evidence="3">
    <location>
        <begin position="1"/>
        <end position="41"/>
    </location>
</feature>
<keyword evidence="2" id="KW-1133">Transmembrane helix</keyword>
<feature type="chain" id="PRO_5042262012" description="Bulb-type lectin domain-containing protein" evidence="3">
    <location>
        <begin position="42"/>
        <end position="344"/>
    </location>
</feature>
<dbReference type="Proteomes" id="UP001054857">
    <property type="component" value="Unassembled WGS sequence"/>
</dbReference>
<keyword evidence="2" id="KW-0812">Transmembrane</keyword>
<comment type="caution">
    <text evidence="5">The sequence shown here is derived from an EMBL/GenBank/DDBJ whole genome shotgun (WGS) entry which is preliminary data.</text>
</comment>
<feature type="compositionally biased region" description="Basic and acidic residues" evidence="1">
    <location>
        <begin position="322"/>
        <end position="337"/>
    </location>
</feature>
<feature type="region of interest" description="Disordered" evidence="1">
    <location>
        <begin position="322"/>
        <end position="344"/>
    </location>
</feature>
<evidence type="ECO:0000256" key="1">
    <source>
        <dbReference type="SAM" id="MobiDB-lite"/>
    </source>
</evidence>
<dbReference type="InterPro" id="IPR036426">
    <property type="entry name" value="Bulb-type_lectin_dom_sf"/>
</dbReference>
<organism evidence="5 6">
    <name type="scientific">Astrephomene gubernaculifera</name>
    <dbReference type="NCBI Taxonomy" id="47775"/>
    <lineage>
        <taxon>Eukaryota</taxon>
        <taxon>Viridiplantae</taxon>
        <taxon>Chlorophyta</taxon>
        <taxon>core chlorophytes</taxon>
        <taxon>Chlorophyceae</taxon>
        <taxon>CS clade</taxon>
        <taxon>Chlamydomonadales</taxon>
        <taxon>Astrephomenaceae</taxon>
        <taxon>Astrephomene</taxon>
    </lineage>
</organism>
<accession>A0AAD3HSL5</accession>
<dbReference type="PROSITE" id="PS50927">
    <property type="entry name" value="BULB_LECTIN"/>
    <property type="match status" value="1"/>
</dbReference>
<feature type="region of interest" description="Disordered" evidence="1">
    <location>
        <begin position="244"/>
        <end position="287"/>
    </location>
</feature>
<gene>
    <name evidence="5" type="ORF">Agub_g13406</name>
</gene>
<feature type="transmembrane region" description="Helical" evidence="2">
    <location>
        <begin position="293"/>
        <end position="315"/>
    </location>
</feature>
<evidence type="ECO:0000313" key="5">
    <source>
        <dbReference type="EMBL" id="GFR51080.1"/>
    </source>
</evidence>
<evidence type="ECO:0000259" key="4">
    <source>
        <dbReference type="PROSITE" id="PS50927"/>
    </source>
</evidence>
<dbReference type="EMBL" id="BMAR01000045">
    <property type="protein sequence ID" value="GFR51080.1"/>
    <property type="molecule type" value="Genomic_DNA"/>
</dbReference>
<feature type="compositionally biased region" description="Pro residues" evidence="1">
    <location>
        <begin position="244"/>
        <end position="280"/>
    </location>
</feature>
<dbReference type="SUPFAM" id="SSF51110">
    <property type="entry name" value="alpha-D-mannose-specific plant lectins"/>
    <property type="match status" value="1"/>
</dbReference>
<evidence type="ECO:0000256" key="2">
    <source>
        <dbReference type="SAM" id="Phobius"/>
    </source>
</evidence>
<keyword evidence="3" id="KW-0732">Signal</keyword>
<dbReference type="InterPro" id="IPR001480">
    <property type="entry name" value="Bulb-type_lectin_dom"/>
</dbReference>
<reference evidence="5 6" key="1">
    <citation type="journal article" date="2021" name="Sci. Rep.">
        <title>Genome sequencing of the multicellular alga Astrephomene provides insights into convergent evolution of germ-soma differentiation.</title>
        <authorList>
            <person name="Yamashita S."/>
            <person name="Yamamoto K."/>
            <person name="Matsuzaki R."/>
            <person name="Suzuki S."/>
            <person name="Yamaguchi H."/>
            <person name="Hirooka S."/>
            <person name="Minakuchi Y."/>
            <person name="Miyagishima S."/>
            <person name="Kawachi M."/>
            <person name="Toyoda A."/>
            <person name="Nozaki H."/>
        </authorList>
    </citation>
    <scope>NUCLEOTIDE SEQUENCE [LARGE SCALE GENOMIC DNA]</scope>
    <source>
        <strain evidence="5 6">NIES-4017</strain>
    </source>
</reference>